<dbReference type="KEGG" id="palr:HGI30_16765"/>
<feature type="region of interest" description="Disordered" evidence="1">
    <location>
        <begin position="92"/>
        <end position="120"/>
    </location>
</feature>
<dbReference type="Pfam" id="PF14265">
    <property type="entry name" value="DUF4355"/>
    <property type="match status" value="1"/>
</dbReference>
<evidence type="ECO:0000313" key="2">
    <source>
        <dbReference type="EMBL" id="QJC54422.1"/>
    </source>
</evidence>
<feature type="region of interest" description="Disordered" evidence="1">
    <location>
        <begin position="177"/>
        <end position="201"/>
    </location>
</feature>
<evidence type="ECO:0000256" key="1">
    <source>
        <dbReference type="SAM" id="MobiDB-lite"/>
    </source>
</evidence>
<protein>
    <submittedName>
        <fullName evidence="2">DUF4355 domain-containing protein</fullName>
    </submittedName>
</protein>
<proteinExistence type="predicted"/>
<accession>A0A6H2H429</accession>
<evidence type="ECO:0000313" key="3">
    <source>
        <dbReference type="Proteomes" id="UP000502136"/>
    </source>
</evidence>
<dbReference type="AlphaFoldDB" id="A0A6H2H429"/>
<feature type="compositionally biased region" description="Gly residues" evidence="1">
    <location>
        <begin position="41"/>
        <end position="50"/>
    </location>
</feature>
<dbReference type="Proteomes" id="UP000502136">
    <property type="component" value="Chromosome"/>
</dbReference>
<feature type="compositionally biased region" description="Basic and acidic residues" evidence="1">
    <location>
        <begin position="51"/>
        <end position="63"/>
    </location>
</feature>
<gene>
    <name evidence="2" type="ORF">HGI30_16765</name>
</gene>
<name>A0A6H2H429_9BACL</name>
<keyword evidence="3" id="KW-1185">Reference proteome</keyword>
<dbReference type="EMBL" id="CP051428">
    <property type="protein sequence ID" value="QJC54422.1"/>
    <property type="molecule type" value="Genomic_DNA"/>
</dbReference>
<organism evidence="2 3">
    <name type="scientific">Paenibacillus albicereus</name>
    <dbReference type="NCBI Taxonomy" id="2726185"/>
    <lineage>
        <taxon>Bacteria</taxon>
        <taxon>Bacillati</taxon>
        <taxon>Bacillota</taxon>
        <taxon>Bacilli</taxon>
        <taxon>Bacillales</taxon>
        <taxon>Paenibacillaceae</taxon>
        <taxon>Paenibacillus</taxon>
    </lineage>
</organism>
<reference evidence="2 3" key="1">
    <citation type="submission" date="2020-04" db="EMBL/GenBank/DDBJ databases">
        <title>Novel Paenibacillus strain UniB2 isolated from commercial digestive syrup.</title>
        <authorList>
            <person name="Thorat V."/>
            <person name="Kirdat K."/>
            <person name="Tiwarekar B."/>
            <person name="Yadav A."/>
        </authorList>
    </citation>
    <scope>NUCLEOTIDE SEQUENCE [LARGE SCALE GENOMIC DNA]</scope>
    <source>
        <strain evidence="2 3">UniB2</strain>
    </source>
</reference>
<sequence>MKPAAPEFAKKVRYPLNLQLFAEGEGGAEAAGGGEGDKGGDGGAAAGGKAGEGEKKSFTQEDLDRILTERLGKAQSKWEKDLQTKLDEAKTEAEKLAKMTADQKAEHERQKREKALADREGEITRRELRATALEQLAEKGLPKSLADILSYTDAESTNKGLEAVEKAFREAVEAGVNERLKSSGTGTPKGGSGGSAVPGAEEIAKIFAKR</sequence>
<feature type="compositionally biased region" description="Gly residues" evidence="1">
    <location>
        <begin position="187"/>
        <end position="196"/>
    </location>
</feature>
<dbReference type="InterPro" id="IPR025580">
    <property type="entry name" value="Gp46"/>
</dbReference>
<feature type="region of interest" description="Disordered" evidence="1">
    <location>
        <begin position="26"/>
        <end position="63"/>
    </location>
</feature>